<dbReference type="RefSeq" id="WP_012721104.1">
    <property type="nucleotide sequence ID" value="NC_012658.1"/>
</dbReference>
<proteinExistence type="predicted"/>
<evidence type="ECO:0000313" key="2">
    <source>
        <dbReference type="Proteomes" id="UP000002333"/>
    </source>
</evidence>
<reference evidence="1 2" key="1">
    <citation type="journal article" date="2007" name="PLoS ONE">
        <title>Analysis of the neurotoxin complex genes in Clostridium botulinum A1-A4 and B1 strains: BoNT/A3, /Ba4 and /B1 clusters are located within plasmids.</title>
        <authorList>
            <person name="Smith T.J."/>
            <person name="Hill K.K."/>
            <person name="Foley B.T."/>
            <person name="Detter J.C."/>
            <person name="Munk A.C."/>
            <person name="Bruce D.C."/>
            <person name="Doggett N.A."/>
            <person name="Smith L.A."/>
            <person name="Marks J.D."/>
            <person name="Xie G."/>
            <person name="Brettin T.S."/>
        </authorList>
    </citation>
    <scope>NUCLEOTIDE SEQUENCE [LARGE SCALE GENOMIC DNA]</scope>
    <source>
        <strain evidence="2">657 / Type Ba4</strain>
    </source>
</reference>
<gene>
    <name evidence="1" type="ordered locus">CLJ_B1413</name>
</gene>
<evidence type="ECO:0008006" key="3">
    <source>
        <dbReference type="Google" id="ProtNLM"/>
    </source>
</evidence>
<dbReference type="Pfam" id="PF10076">
    <property type="entry name" value="Phage_Mu_Gp48"/>
    <property type="match status" value="1"/>
</dbReference>
<accession>A0A3F3ADS8</accession>
<name>A0A3F3ADS8_CLOB6</name>
<organism evidence="1 2">
    <name type="scientific">Clostridium botulinum (strain 657 / Type Ba4)</name>
    <dbReference type="NCBI Taxonomy" id="515621"/>
    <lineage>
        <taxon>Bacteria</taxon>
        <taxon>Bacillati</taxon>
        <taxon>Bacillota</taxon>
        <taxon>Clostridia</taxon>
        <taxon>Eubacteriales</taxon>
        <taxon>Clostridiaceae</taxon>
        <taxon>Clostridium</taxon>
    </lineage>
</organism>
<dbReference type="KEGG" id="cbi:CLJ_B1413"/>
<evidence type="ECO:0000313" key="1">
    <source>
        <dbReference type="EMBL" id="ACQ53966.1"/>
    </source>
</evidence>
<dbReference type="AlphaFoldDB" id="A0A3F3ADS8"/>
<protein>
    <recommendedName>
        <fullName evidence="3">DUF2313 domain-containing protein</fullName>
    </recommendedName>
</protein>
<dbReference type="EMBL" id="CP001083">
    <property type="protein sequence ID" value="ACQ53966.1"/>
    <property type="molecule type" value="Genomic_DNA"/>
</dbReference>
<dbReference type="InterPro" id="IPR018755">
    <property type="entry name" value="Phage_Mu_Gp48"/>
</dbReference>
<dbReference type="Proteomes" id="UP000002333">
    <property type="component" value="Chromosome"/>
</dbReference>
<sequence>MFNKYLPSFLLDNKELVEILKVSNSEIKSIDNLIQDLYEQCFIKTATWGLKFWEENLDLKTDISKTYEERRSIILAKLRGQGTTTKKMIQSVAESFVDGIVKVIEKNKDYAFTINIESVKGFPYKLDSLYNAIDEIKPAHLGTEYNLKSTTKDKVRFASITRCAETITVYPWTPKETHVKGKIYIPTTNTNDFETTTIYPKGGN</sequence>
<reference evidence="2" key="2">
    <citation type="submission" date="2008-05" db="EMBL/GenBank/DDBJ databases">
        <title>Genome sequence of Clostridium botulinum Ba4 strain 657.</title>
        <authorList>
            <person name="Shrivastava S."/>
            <person name="Brown J.L."/>
            <person name="Bruce D."/>
            <person name="Detter C."/>
            <person name="Munk C."/>
            <person name="Smith L.A."/>
            <person name="Smith T.J."/>
            <person name="Sutton G."/>
            <person name="Brettin T.S."/>
        </authorList>
    </citation>
    <scope>NUCLEOTIDE SEQUENCE [LARGE SCALE GENOMIC DNA]</scope>
    <source>
        <strain evidence="2">657 / Type Ba4</strain>
    </source>
</reference>